<dbReference type="AlphaFoldDB" id="A0A7G9GJV9"/>
<dbReference type="InterPro" id="IPR045570">
    <property type="entry name" value="Metalloprtase-TldD/E_cen_dom"/>
</dbReference>
<dbReference type="GO" id="GO:0006508">
    <property type="term" value="P:proteolysis"/>
    <property type="evidence" value="ECO:0007669"/>
    <property type="project" value="InterPro"/>
</dbReference>
<reference evidence="5 6" key="1">
    <citation type="submission" date="2020-08" db="EMBL/GenBank/DDBJ databases">
        <authorList>
            <person name="Liu C."/>
            <person name="Sun Q."/>
        </authorList>
    </citation>
    <scope>NUCLEOTIDE SEQUENCE [LARGE SCALE GENOMIC DNA]</scope>
    <source>
        <strain evidence="5 6">NSJ-61</strain>
    </source>
</reference>
<dbReference type="Pfam" id="PF19290">
    <property type="entry name" value="PmbA_TldD_2nd"/>
    <property type="match status" value="1"/>
</dbReference>
<evidence type="ECO:0000313" key="6">
    <source>
        <dbReference type="Proteomes" id="UP000515856"/>
    </source>
</evidence>
<evidence type="ECO:0000313" key="5">
    <source>
        <dbReference type="EMBL" id="QNM11091.1"/>
    </source>
</evidence>
<dbReference type="SUPFAM" id="SSF111283">
    <property type="entry name" value="Putative modulator of DNA gyrase, PmbA/TldD"/>
    <property type="match status" value="1"/>
</dbReference>
<dbReference type="GO" id="GO:0008237">
    <property type="term" value="F:metallopeptidase activity"/>
    <property type="evidence" value="ECO:0007669"/>
    <property type="project" value="InterPro"/>
</dbReference>
<dbReference type="InterPro" id="IPR047657">
    <property type="entry name" value="PmbA"/>
</dbReference>
<feature type="domain" description="Metalloprotease TldD/E N-terminal" evidence="2">
    <location>
        <begin position="19"/>
        <end position="82"/>
    </location>
</feature>
<dbReference type="PANTHER" id="PTHR43421:SF1">
    <property type="entry name" value="METALLOPROTEASE PMBA"/>
    <property type="match status" value="1"/>
</dbReference>
<evidence type="ECO:0000259" key="4">
    <source>
        <dbReference type="Pfam" id="PF19290"/>
    </source>
</evidence>
<sequence>MNKTVWMKEAEKRGITDFEIYEQKSSSTSIQLFEHKVDGFTISECDGVAIRGIYQGKMGICYLEDASDANMDYALSQLMDNASIITSEDEVEIYAGEDSYPEVKQKENTFKLKSSEEKIALLKQIEEAIYASDERIEQVMSVDYAESDVTRSILNSKQLSLSDSNSYSMVMAQVMAKDHEDVKSDYDWAVIMDEKDIDVQAFANKLSKKVCDKLNATQIPSGNYPVIMEKDTMISLLGALCGLFDGENASKGISILKDSLDKQVFNEKITIIDDPLMDYGYSSCSFDDEGVSCKKKTVVEQGVLKTYLHNLKSAKLMNTTSTGNGFKAGYASNVGISPTNFYIQNGDTSFDDMVSSMEQGVIITDITGLHAGLNPISTEFSLQSSGFYVEHGKIVKPINLITVAGNFMDAMKEIEAVGNDLKFSYSGIGAPSIKFKELAISGE</sequence>
<dbReference type="InterPro" id="IPR036059">
    <property type="entry name" value="TldD/PmbA_sf"/>
</dbReference>
<gene>
    <name evidence="5" type="ORF">H9Q80_12560</name>
</gene>
<dbReference type="RefSeq" id="WP_117453898.1">
    <property type="nucleotide sequence ID" value="NZ_CP060636.1"/>
</dbReference>
<dbReference type="Pfam" id="PF01523">
    <property type="entry name" value="PmbA_TldD_1st"/>
    <property type="match status" value="1"/>
</dbReference>
<dbReference type="Proteomes" id="UP000515856">
    <property type="component" value="Chromosome"/>
</dbReference>
<dbReference type="Pfam" id="PF19289">
    <property type="entry name" value="PmbA_TldD_3rd"/>
    <property type="match status" value="1"/>
</dbReference>
<dbReference type="InterPro" id="IPR035068">
    <property type="entry name" value="TldD/PmbA_N"/>
</dbReference>
<organism evidence="5 6">
    <name type="scientific">[Eubacterium] hominis</name>
    <dbReference type="NCBI Taxonomy" id="2764325"/>
    <lineage>
        <taxon>Bacteria</taxon>
        <taxon>Bacillati</taxon>
        <taxon>Bacillota</taxon>
        <taxon>Erysipelotrichia</taxon>
        <taxon>Erysipelotrichales</taxon>
        <taxon>Erysipelotrichaceae</taxon>
        <taxon>Amedibacillus</taxon>
    </lineage>
</organism>
<comment type="similarity">
    <text evidence="1">Belongs to the peptidase U62 family.</text>
</comment>
<evidence type="ECO:0000259" key="2">
    <source>
        <dbReference type="Pfam" id="PF01523"/>
    </source>
</evidence>
<dbReference type="PANTHER" id="PTHR43421">
    <property type="entry name" value="METALLOPROTEASE PMBA"/>
    <property type="match status" value="1"/>
</dbReference>
<feature type="domain" description="Metalloprotease TldD/E central" evidence="4">
    <location>
        <begin position="113"/>
        <end position="213"/>
    </location>
</feature>
<evidence type="ECO:0000259" key="3">
    <source>
        <dbReference type="Pfam" id="PF19289"/>
    </source>
</evidence>
<keyword evidence="6" id="KW-1185">Reference proteome</keyword>
<dbReference type="EMBL" id="CP060636">
    <property type="protein sequence ID" value="QNM11091.1"/>
    <property type="molecule type" value="Genomic_DNA"/>
</dbReference>
<protein>
    <submittedName>
        <fullName evidence="5">TldD/PmbA family protein</fullName>
    </submittedName>
</protein>
<dbReference type="Gene3D" id="3.30.2290.10">
    <property type="entry name" value="PmbA/TldD superfamily"/>
    <property type="match status" value="1"/>
</dbReference>
<accession>A0A7G9GJV9</accession>
<evidence type="ECO:0000256" key="1">
    <source>
        <dbReference type="ARBA" id="ARBA00005836"/>
    </source>
</evidence>
<proteinExistence type="inferred from homology"/>
<dbReference type="KEGG" id="ehn:H9Q80_12560"/>
<name>A0A7G9GJV9_9FIRM</name>
<feature type="domain" description="Metalloprotease TldD/E C-terminal" evidence="3">
    <location>
        <begin position="221"/>
        <end position="442"/>
    </location>
</feature>
<dbReference type="InterPro" id="IPR045569">
    <property type="entry name" value="Metalloprtase-TldD/E_C"/>
</dbReference>
<dbReference type="InterPro" id="IPR002510">
    <property type="entry name" value="Metalloprtase-TldD/E_N"/>
</dbReference>
<dbReference type="GO" id="GO:0005829">
    <property type="term" value="C:cytosol"/>
    <property type="evidence" value="ECO:0007669"/>
    <property type="project" value="TreeGrafter"/>
</dbReference>